<sequence length="121" mass="13570">MKKPNAGHPITIEDNPNRIRVVLGGFIIAETTEALTLREGSLPPVQYIPRKDVRMDQLDPTKHHTHCPYKGDASYFTASSGGMVVDNAVWSYERPFDSVSRIAGYLAFYPEKVDAIEEFTD</sequence>
<dbReference type="Proteomes" id="UP000325684">
    <property type="component" value="Unassembled WGS sequence"/>
</dbReference>
<dbReference type="InterPro" id="IPR038694">
    <property type="entry name" value="DUF427_sf"/>
</dbReference>
<accession>A0A5N3P648</accession>
<dbReference type="AlphaFoldDB" id="A0A5N3P648"/>
<evidence type="ECO:0000259" key="1">
    <source>
        <dbReference type="Pfam" id="PF04248"/>
    </source>
</evidence>
<reference evidence="2 3" key="1">
    <citation type="journal article" date="2019" name="Microorganisms">
        <title>Genome Insights into the Novel Species Microvirga brassicacearum, a Rapeseed Endophyte with Biotechnological Potential.</title>
        <authorList>
            <person name="Jimenez-Gomez A."/>
            <person name="Saati-Santamaria Z."/>
            <person name="Igual J.M."/>
            <person name="Rivas R."/>
            <person name="Mateos P.F."/>
            <person name="Garcia-Fraile P."/>
        </authorList>
    </citation>
    <scope>NUCLEOTIDE SEQUENCE [LARGE SCALE GENOMIC DNA]</scope>
    <source>
        <strain evidence="2 3">CDVBN77</strain>
    </source>
</reference>
<keyword evidence="3" id="KW-1185">Reference proteome</keyword>
<dbReference type="EMBL" id="VCMV01000039">
    <property type="protein sequence ID" value="KAB0265208.1"/>
    <property type="molecule type" value="Genomic_DNA"/>
</dbReference>
<feature type="domain" description="DUF427" evidence="1">
    <location>
        <begin position="19"/>
        <end position="111"/>
    </location>
</feature>
<organism evidence="2 3">
    <name type="scientific">Microvirga brassicacearum</name>
    <dbReference type="NCBI Taxonomy" id="2580413"/>
    <lineage>
        <taxon>Bacteria</taxon>
        <taxon>Pseudomonadati</taxon>
        <taxon>Pseudomonadota</taxon>
        <taxon>Alphaproteobacteria</taxon>
        <taxon>Hyphomicrobiales</taxon>
        <taxon>Methylobacteriaceae</taxon>
        <taxon>Microvirga</taxon>
    </lineage>
</organism>
<dbReference type="Pfam" id="PF04248">
    <property type="entry name" value="NTP_transf_9"/>
    <property type="match status" value="1"/>
</dbReference>
<dbReference type="PANTHER" id="PTHR34310:SF9">
    <property type="entry name" value="BLR5716 PROTEIN"/>
    <property type="match status" value="1"/>
</dbReference>
<gene>
    <name evidence="2" type="ORF">FEZ63_19400</name>
</gene>
<evidence type="ECO:0000313" key="3">
    <source>
        <dbReference type="Proteomes" id="UP000325684"/>
    </source>
</evidence>
<comment type="caution">
    <text evidence="2">The sequence shown here is derived from an EMBL/GenBank/DDBJ whole genome shotgun (WGS) entry which is preliminary data.</text>
</comment>
<proteinExistence type="predicted"/>
<dbReference type="Gene3D" id="2.170.150.40">
    <property type="entry name" value="Domain of unknown function (DUF427)"/>
    <property type="match status" value="1"/>
</dbReference>
<dbReference type="OrthoDB" id="9815163at2"/>
<dbReference type="RefSeq" id="WP_150947572.1">
    <property type="nucleotide sequence ID" value="NZ_VCMV01000039.1"/>
</dbReference>
<dbReference type="InterPro" id="IPR007361">
    <property type="entry name" value="DUF427"/>
</dbReference>
<protein>
    <submittedName>
        <fullName evidence="2">DUF427 domain-containing protein</fullName>
    </submittedName>
</protein>
<name>A0A5N3P648_9HYPH</name>
<dbReference type="PANTHER" id="PTHR34310">
    <property type="entry name" value="DUF427 DOMAIN PROTEIN (AFU_ORTHOLOGUE AFUA_3G02220)"/>
    <property type="match status" value="1"/>
</dbReference>
<evidence type="ECO:0000313" key="2">
    <source>
        <dbReference type="EMBL" id="KAB0265208.1"/>
    </source>
</evidence>